<sequence>MTHDHSRPERAPAEGSREVADRMAEAARAWLDSLDPEQRRLGTGPAPGTDGAAEADRTRWYYTPTDHGGLTFAQQRPAQYRQVMRLVASGLSEAGYNTVATVIGLENVLDRVEDFSVLWGRERSRDPNMYYLRVFGEPGGDRPWGWRFGGHHVSLNFLVADGRVAATTPLFMGADPAASPLLGGTTLRPLAAAEDLARTLVRSLSPAAGGRALLLPRPPYDVVAGNSPRIDDRLITRRQLWHPDQMVPDRPDTPHTLLDDDERRAVSLAPPPRGVPAADLDAGQRELLRELLGTYLGRVREEISPLSRYDDPERLDAVHFAWAGSTEPGEAHYYRLHGPRLLIEWTKVHRNANHAHAVWRDPQTDFGGDVLAAHHAAYHVH</sequence>
<feature type="region of interest" description="Disordered" evidence="1">
    <location>
        <begin position="1"/>
        <end position="55"/>
    </location>
</feature>
<proteinExistence type="predicted"/>
<dbReference type="Pfam" id="PF12006">
    <property type="entry name" value="DUF3500"/>
    <property type="match status" value="1"/>
</dbReference>
<feature type="compositionally biased region" description="Low complexity" evidence="1">
    <location>
        <begin position="42"/>
        <end position="52"/>
    </location>
</feature>
<dbReference type="PANTHER" id="PTHR37489:SF1">
    <property type="entry name" value="DUF3500 DOMAIN-CONTAINING PROTEIN"/>
    <property type="match status" value="1"/>
</dbReference>
<organism evidence="2 3">
    <name type="scientific">Streptomyces thermodiastaticus</name>
    <dbReference type="NCBI Taxonomy" id="44061"/>
    <lineage>
        <taxon>Bacteria</taxon>
        <taxon>Bacillati</taxon>
        <taxon>Actinomycetota</taxon>
        <taxon>Actinomycetes</taxon>
        <taxon>Kitasatosporales</taxon>
        <taxon>Streptomycetaceae</taxon>
        <taxon>Streptomyces</taxon>
    </lineage>
</organism>
<gene>
    <name evidence="2" type="ORF">QO019_002182</name>
</gene>
<keyword evidence="3" id="KW-1185">Reference proteome</keyword>
<feature type="compositionally biased region" description="Basic and acidic residues" evidence="1">
    <location>
        <begin position="1"/>
        <end position="25"/>
    </location>
</feature>
<evidence type="ECO:0008006" key="4">
    <source>
        <dbReference type="Google" id="ProtNLM"/>
    </source>
</evidence>
<evidence type="ECO:0000313" key="2">
    <source>
        <dbReference type="EMBL" id="MDQ0487331.1"/>
    </source>
</evidence>
<dbReference type="PANTHER" id="PTHR37489">
    <property type="entry name" value="DUF3500 DOMAIN-CONTAINING PROTEIN"/>
    <property type="match status" value="1"/>
</dbReference>
<accession>A0ABU0KFW5</accession>
<reference evidence="2 3" key="1">
    <citation type="submission" date="2023-07" db="EMBL/GenBank/DDBJ databases">
        <title>Genomic Encyclopedia of Type Strains, Phase IV (KMG-IV): sequencing the most valuable type-strain genomes for metagenomic binning, comparative biology and taxonomic classification.</title>
        <authorList>
            <person name="Goeker M."/>
        </authorList>
    </citation>
    <scope>NUCLEOTIDE SEQUENCE [LARGE SCALE GENOMIC DNA]</scope>
    <source>
        <strain evidence="2 3">DSM 40573</strain>
    </source>
</reference>
<comment type="caution">
    <text evidence="2">The sequence shown here is derived from an EMBL/GenBank/DDBJ whole genome shotgun (WGS) entry which is preliminary data.</text>
</comment>
<evidence type="ECO:0000313" key="3">
    <source>
        <dbReference type="Proteomes" id="UP001236795"/>
    </source>
</evidence>
<dbReference type="InterPro" id="IPR021889">
    <property type="entry name" value="DUF3500"/>
</dbReference>
<dbReference type="EMBL" id="JAUSWC010000006">
    <property type="protein sequence ID" value="MDQ0487331.1"/>
    <property type="molecule type" value="Genomic_DNA"/>
</dbReference>
<protein>
    <recommendedName>
        <fullName evidence="4">DUF3500 domain-containing protein</fullName>
    </recommendedName>
</protein>
<name>A0ABU0KFW5_9ACTN</name>
<evidence type="ECO:0000256" key="1">
    <source>
        <dbReference type="SAM" id="MobiDB-lite"/>
    </source>
</evidence>
<dbReference type="Proteomes" id="UP001236795">
    <property type="component" value="Unassembled WGS sequence"/>
</dbReference>
<dbReference type="RefSeq" id="WP_052183205.1">
    <property type="nucleotide sequence ID" value="NZ_JAUSWC010000006.1"/>
</dbReference>